<comment type="caution">
    <text evidence="2">The sequence shown here is derived from an EMBL/GenBank/DDBJ whole genome shotgun (WGS) entry which is preliminary data.</text>
</comment>
<feature type="transmembrane region" description="Helical" evidence="1">
    <location>
        <begin position="20"/>
        <end position="45"/>
    </location>
</feature>
<dbReference type="AlphaFoldDB" id="A0AAD9HJ62"/>
<organism evidence="2 3">
    <name type="scientific">Colletotrichum zoysiae</name>
    <dbReference type="NCBI Taxonomy" id="1216348"/>
    <lineage>
        <taxon>Eukaryota</taxon>
        <taxon>Fungi</taxon>
        <taxon>Dikarya</taxon>
        <taxon>Ascomycota</taxon>
        <taxon>Pezizomycotina</taxon>
        <taxon>Sordariomycetes</taxon>
        <taxon>Hypocreomycetidae</taxon>
        <taxon>Glomerellales</taxon>
        <taxon>Glomerellaceae</taxon>
        <taxon>Colletotrichum</taxon>
        <taxon>Colletotrichum graminicola species complex</taxon>
    </lineage>
</organism>
<protein>
    <submittedName>
        <fullName evidence="2">Uncharacterized protein</fullName>
    </submittedName>
</protein>
<gene>
    <name evidence="2" type="ORF">LX32DRAFT_652082</name>
</gene>
<feature type="transmembrane region" description="Helical" evidence="1">
    <location>
        <begin position="51"/>
        <end position="74"/>
    </location>
</feature>
<keyword evidence="1" id="KW-0812">Transmembrane</keyword>
<dbReference type="EMBL" id="MU842859">
    <property type="protein sequence ID" value="KAK2029828.1"/>
    <property type="molecule type" value="Genomic_DNA"/>
</dbReference>
<keyword evidence="1" id="KW-0472">Membrane</keyword>
<name>A0AAD9HJ62_9PEZI</name>
<keyword evidence="1" id="KW-1133">Transmembrane helix</keyword>
<dbReference type="Proteomes" id="UP001232148">
    <property type="component" value="Unassembled WGS sequence"/>
</dbReference>
<evidence type="ECO:0000313" key="3">
    <source>
        <dbReference type="Proteomes" id="UP001232148"/>
    </source>
</evidence>
<reference evidence="2" key="1">
    <citation type="submission" date="2021-06" db="EMBL/GenBank/DDBJ databases">
        <title>Comparative genomics, transcriptomics and evolutionary studies reveal genomic signatures of adaptation to plant cell wall in hemibiotrophic fungi.</title>
        <authorList>
            <consortium name="DOE Joint Genome Institute"/>
            <person name="Baroncelli R."/>
            <person name="Diaz J.F."/>
            <person name="Benocci T."/>
            <person name="Peng M."/>
            <person name="Battaglia E."/>
            <person name="Haridas S."/>
            <person name="Andreopoulos W."/>
            <person name="Labutti K."/>
            <person name="Pangilinan J."/>
            <person name="Floch G.L."/>
            <person name="Makela M.R."/>
            <person name="Henrissat B."/>
            <person name="Grigoriev I.V."/>
            <person name="Crouch J.A."/>
            <person name="De Vries R.P."/>
            <person name="Sukno S.A."/>
            <person name="Thon M.R."/>
        </authorList>
    </citation>
    <scope>NUCLEOTIDE SEQUENCE</scope>
    <source>
        <strain evidence="2">MAFF235873</strain>
    </source>
</reference>
<keyword evidence="3" id="KW-1185">Reference proteome</keyword>
<evidence type="ECO:0000313" key="2">
    <source>
        <dbReference type="EMBL" id="KAK2029828.1"/>
    </source>
</evidence>
<evidence type="ECO:0000256" key="1">
    <source>
        <dbReference type="SAM" id="Phobius"/>
    </source>
</evidence>
<proteinExistence type="predicted"/>
<accession>A0AAD9HJ62</accession>
<sequence length="108" mass="12260">MDKMNKLDDWRVTRHRIRTFSGFATIALANAVLARITHAANYLIIPYPQPVVILLELLPAALTKIFLPFIYGYVPQNSWANGQCYMAIGVDFVHGNERTIFLLVLKPT</sequence>